<comment type="similarity">
    <text evidence="2 5">Belongs to the flagella basal body rod proteins family.</text>
</comment>
<organism evidence="10 11">
    <name type="scientific">Rhodoferax lacus</name>
    <dbReference type="NCBI Taxonomy" id="2184758"/>
    <lineage>
        <taxon>Bacteria</taxon>
        <taxon>Pseudomonadati</taxon>
        <taxon>Pseudomonadota</taxon>
        <taxon>Betaproteobacteria</taxon>
        <taxon>Burkholderiales</taxon>
        <taxon>Comamonadaceae</taxon>
        <taxon>Rhodoferax</taxon>
    </lineage>
</organism>
<dbReference type="InterPro" id="IPR001444">
    <property type="entry name" value="Flag_bb_rod_N"/>
</dbReference>
<dbReference type="PROSITE" id="PS00588">
    <property type="entry name" value="FLAGELLA_BB_ROD"/>
    <property type="match status" value="1"/>
</dbReference>
<dbReference type="Pfam" id="PF07559">
    <property type="entry name" value="FlgE_D2"/>
    <property type="match status" value="1"/>
</dbReference>
<protein>
    <recommendedName>
        <fullName evidence="3 5">Flagellar hook protein FlgE</fullName>
    </recommendedName>
</protein>
<keyword evidence="10" id="KW-0966">Cell projection</keyword>
<name>A0A3E1R6Q0_9BURK</name>
<dbReference type="RefSeq" id="WP_117180049.1">
    <property type="nucleotide sequence ID" value="NZ_QFZK01000024.1"/>
</dbReference>
<evidence type="ECO:0000256" key="2">
    <source>
        <dbReference type="ARBA" id="ARBA00009677"/>
    </source>
</evidence>
<dbReference type="InterPro" id="IPR037925">
    <property type="entry name" value="FlgE/F/G-like"/>
</dbReference>
<dbReference type="AlphaFoldDB" id="A0A3E1R6Q0"/>
<dbReference type="Proteomes" id="UP000260665">
    <property type="component" value="Unassembled WGS sequence"/>
</dbReference>
<gene>
    <name evidence="10" type="ORF">DIC66_20525</name>
</gene>
<dbReference type="EMBL" id="QFZK01000024">
    <property type="protein sequence ID" value="RFO95048.1"/>
    <property type="molecule type" value="Genomic_DNA"/>
</dbReference>
<dbReference type="InterPro" id="IPR010930">
    <property type="entry name" value="Flg_bb/hook_C_dom"/>
</dbReference>
<dbReference type="Gene3D" id="2.60.98.20">
    <property type="entry name" value="Flagellar hook protein FlgE"/>
    <property type="match status" value="1"/>
</dbReference>
<feature type="domain" description="Flagellar basal body rod protein N-terminal" evidence="6">
    <location>
        <begin position="3"/>
        <end position="31"/>
    </location>
</feature>
<evidence type="ECO:0000259" key="8">
    <source>
        <dbReference type="Pfam" id="PF07559"/>
    </source>
</evidence>
<comment type="caution">
    <text evidence="10">The sequence shown here is derived from an EMBL/GenBank/DDBJ whole genome shotgun (WGS) entry which is preliminary data.</text>
</comment>
<feature type="domain" description="Flagellar hook protein FlgE/F/G-like D1" evidence="9">
    <location>
        <begin position="84"/>
        <end position="146"/>
    </location>
</feature>
<evidence type="ECO:0000259" key="9">
    <source>
        <dbReference type="Pfam" id="PF22692"/>
    </source>
</evidence>
<dbReference type="InterPro" id="IPR011491">
    <property type="entry name" value="FlgE_D2"/>
</dbReference>
<evidence type="ECO:0000313" key="11">
    <source>
        <dbReference type="Proteomes" id="UP000260665"/>
    </source>
</evidence>
<reference evidence="10 11" key="1">
    <citation type="submission" date="2018-05" db="EMBL/GenBank/DDBJ databases">
        <title>Rhodoferax soyangensis sp.nov., isolated from an oligotrophic freshwater lake.</title>
        <authorList>
            <person name="Park M."/>
        </authorList>
    </citation>
    <scope>NUCLEOTIDE SEQUENCE [LARGE SCALE GENOMIC DNA]</scope>
    <source>
        <strain evidence="10 11">IMCC26218</strain>
    </source>
</reference>
<evidence type="ECO:0000256" key="5">
    <source>
        <dbReference type="RuleBase" id="RU362116"/>
    </source>
</evidence>
<dbReference type="GO" id="GO:0005829">
    <property type="term" value="C:cytosol"/>
    <property type="evidence" value="ECO:0007669"/>
    <property type="project" value="TreeGrafter"/>
</dbReference>
<dbReference type="InterPro" id="IPR037058">
    <property type="entry name" value="Falgellar_hook_FlgE_sf"/>
</dbReference>
<evidence type="ECO:0000259" key="6">
    <source>
        <dbReference type="Pfam" id="PF00460"/>
    </source>
</evidence>
<dbReference type="Pfam" id="PF22692">
    <property type="entry name" value="LlgE_F_G_D1"/>
    <property type="match status" value="1"/>
</dbReference>
<dbReference type="Pfam" id="PF00460">
    <property type="entry name" value="Flg_bb_rod"/>
    <property type="match status" value="1"/>
</dbReference>
<dbReference type="GO" id="GO:0009425">
    <property type="term" value="C:bacterial-type flagellum basal body"/>
    <property type="evidence" value="ECO:0007669"/>
    <property type="project" value="UniProtKB-SubCell"/>
</dbReference>
<accession>A0A3E1R6Q0</accession>
<dbReference type="GO" id="GO:0009424">
    <property type="term" value="C:bacterial-type flagellum hook"/>
    <property type="evidence" value="ECO:0007669"/>
    <property type="project" value="TreeGrafter"/>
</dbReference>
<dbReference type="OrthoDB" id="8578401at2"/>
<dbReference type="NCBIfam" id="TIGR03506">
    <property type="entry name" value="FlgEFG_subfam"/>
    <property type="match status" value="1"/>
</dbReference>
<evidence type="ECO:0000256" key="4">
    <source>
        <dbReference type="ARBA" id="ARBA00023143"/>
    </source>
</evidence>
<keyword evidence="4 5" id="KW-0975">Bacterial flagellum</keyword>
<dbReference type="InterPro" id="IPR053967">
    <property type="entry name" value="LlgE_F_G-like_D1"/>
</dbReference>
<feature type="domain" description="Flagellar basal-body/hook protein C-terminal" evidence="7">
    <location>
        <begin position="379"/>
        <end position="423"/>
    </location>
</feature>
<keyword evidence="10" id="KW-0282">Flagellum</keyword>
<evidence type="ECO:0000256" key="1">
    <source>
        <dbReference type="ARBA" id="ARBA00004117"/>
    </source>
</evidence>
<evidence type="ECO:0000313" key="10">
    <source>
        <dbReference type="EMBL" id="RFO95048.1"/>
    </source>
</evidence>
<dbReference type="GO" id="GO:0071978">
    <property type="term" value="P:bacterial-type flagellum-dependent swarming motility"/>
    <property type="evidence" value="ECO:0007669"/>
    <property type="project" value="TreeGrafter"/>
</dbReference>
<proteinExistence type="inferred from homology"/>
<comment type="function">
    <text evidence="5">A flexible structure which links the flagellar filament to the drive apparatus in the basal body.</text>
</comment>
<dbReference type="InterPro" id="IPR019776">
    <property type="entry name" value="Flagellar_basal_body_rod_CS"/>
</dbReference>
<dbReference type="InterPro" id="IPR020013">
    <property type="entry name" value="Flagellar_FlgE/F/G"/>
</dbReference>
<dbReference type="Pfam" id="PF06429">
    <property type="entry name" value="Flg_bbr_C"/>
    <property type="match status" value="1"/>
</dbReference>
<evidence type="ECO:0000259" key="7">
    <source>
        <dbReference type="Pfam" id="PF06429"/>
    </source>
</evidence>
<dbReference type="PANTHER" id="PTHR30435">
    <property type="entry name" value="FLAGELLAR PROTEIN"/>
    <property type="match status" value="1"/>
</dbReference>
<keyword evidence="10" id="KW-0969">Cilium</keyword>
<sequence length="424" mass="43603">MSFQTGLSGLSASSQSLDVIGNNIANANTVGMKSSRGEFSDLVASAIGAGGTSNTAGIGVALSTISQNFSQGNVSITGNTLDVAVNGGGFFQVTKTDGTTAYTRDGQFKLDKDGNIVNNGGSFLMGYPTDINGVRTSQTPQNLVVPTGAPIAAKQTSAIVAEFNLDARAPVATSVTPNTPLSTYGTSLTVFDSQGQPQALNLYFKRIASQAAVAAAPPVAAVPGIDKWEVYTGSTAATATLQGQLQFDQNGVRLASSTFPPAAGLTITPPAGTAVQPFAVTVDTASVTQYGTNFAVSNLSQDGYTSGEFTGLAIDNKGVITTRYSNGQTQKSGGMIALADFRNVQGLAPVGGGEFLESYKSGAPVLGQPTVGRFGELRSGAVEESNVDLTAELVNMMTAQRNYQANAQTIKTQDQVMSTLVNLR</sequence>
<comment type="subcellular location">
    <subcellularLocation>
        <location evidence="1 5">Bacterial flagellum basal body</location>
    </subcellularLocation>
</comment>
<dbReference type="SUPFAM" id="SSF117143">
    <property type="entry name" value="Flagellar hook protein flgE"/>
    <property type="match status" value="1"/>
</dbReference>
<evidence type="ECO:0000256" key="3">
    <source>
        <dbReference type="ARBA" id="ARBA00019015"/>
    </source>
</evidence>
<feature type="domain" description="Flagellar hook protein FlgE D2" evidence="8">
    <location>
        <begin position="164"/>
        <end position="304"/>
    </location>
</feature>
<dbReference type="NCBIfam" id="NF004238">
    <property type="entry name" value="PRK05682.1-1"/>
    <property type="match status" value="1"/>
</dbReference>
<keyword evidence="11" id="KW-1185">Reference proteome</keyword>
<dbReference type="PANTHER" id="PTHR30435:SF1">
    <property type="entry name" value="FLAGELLAR HOOK PROTEIN FLGE"/>
    <property type="match status" value="1"/>
</dbReference>